<dbReference type="RefSeq" id="WP_172460372.1">
    <property type="nucleotide sequence ID" value="NZ_LWIF01000001.1"/>
</dbReference>
<dbReference type="Gene3D" id="1.25.40.20">
    <property type="entry name" value="Ankyrin repeat-containing domain"/>
    <property type="match status" value="1"/>
</dbReference>
<keyword evidence="4" id="KW-0732">Signal</keyword>
<organism evidence="5 6">
    <name type="scientific">Phocoenobacter uteri</name>
    <dbReference type="NCBI Taxonomy" id="146806"/>
    <lineage>
        <taxon>Bacteria</taxon>
        <taxon>Pseudomonadati</taxon>
        <taxon>Pseudomonadota</taxon>
        <taxon>Gammaproteobacteria</taxon>
        <taxon>Pasteurellales</taxon>
        <taxon>Pasteurellaceae</taxon>
        <taxon>Phocoenobacter</taxon>
    </lineage>
</organism>
<dbReference type="PROSITE" id="PS50088">
    <property type="entry name" value="ANK_REPEAT"/>
    <property type="match status" value="1"/>
</dbReference>
<dbReference type="PANTHER" id="PTHR24198:SF165">
    <property type="entry name" value="ANKYRIN REPEAT-CONTAINING PROTEIN-RELATED"/>
    <property type="match status" value="1"/>
</dbReference>
<dbReference type="PANTHER" id="PTHR24198">
    <property type="entry name" value="ANKYRIN REPEAT AND PROTEIN KINASE DOMAIN-CONTAINING PROTEIN"/>
    <property type="match status" value="1"/>
</dbReference>
<proteinExistence type="predicted"/>
<dbReference type="AlphaFoldDB" id="A0A379CAH3"/>
<dbReference type="InterPro" id="IPR036770">
    <property type="entry name" value="Ankyrin_rpt-contain_sf"/>
</dbReference>
<evidence type="ECO:0000313" key="6">
    <source>
        <dbReference type="Proteomes" id="UP000255417"/>
    </source>
</evidence>
<evidence type="ECO:0000313" key="5">
    <source>
        <dbReference type="EMBL" id="SUB59271.1"/>
    </source>
</evidence>
<evidence type="ECO:0000256" key="4">
    <source>
        <dbReference type="SAM" id="SignalP"/>
    </source>
</evidence>
<reference evidence="5 6" key="1">
    <citation type="submission" date="2018-06" db="EMBL/GenBank/DDBJ databases">
        <authorList>
            <consortium name="Pathogen Informatics"/>
            <person name="Doyle S."/>
        </authorList>
    </citation>
    <scope>NUCLEOTIDE SEQUENCE [LARGE SCALE GENOMIC DNA]</scope>
    <source>
        <strain evidence="5 6">NCTC12872</strain>
    </source>
</reference>
<evidence type="ECO:0000256" key="3">
    <source>
        <dbReference type="PROSITE-ProRule" id="PRU00023"/>
    </source>
</evidence>
<sequence>MNKFFHYVLCFGFLFFSMFSNADTTKNVITPISIEDEIKDKSIDEVLSIVIYRNDVEKMKELLADNIDVNVTDEFGFTPLMIAVQADRVEVVKLLIEAGADINKQDEFGNSMLILAIQRNRENVLDIVNTFLLAGIDVESKTESGLTALMEASFLGQKIW</sequence>
<evidence type="ECO:0000256" key="2">
    <source>
        <dbReference type="ARBA" id="ARBA00023043"/>
    </source>
</evidence>
<keyword evidence="2 3" id="KW-0040">ANK repeat</keyword>
<dbReference type="EMBL" id="UGTA01000001">
    <property type="protein sequence ID" value="SUB59271.1"/>
    <property type="molecule type" value="Genomic_DNA"/>
</dbReference>
<dbReference type="Proteomes" id="UP000255417">
    <property type="component" value="Unassembled WGS sequence"/>
</dbReference>
<keyword evidence="6" id="KW-1185">Reference proteome</keyword>
<evidence type="ECO:0000256" key="1">
    <source>
        <dbReference type="ARBA" id="ARBA00022737"/>
    </source>
</evidence>
<protein>
    <submittedName>
        <fullName evidence="5">Ribulose-5-phosphate 4-epimerase and related epimerases and aldolases</fullName>
    </submittedName>
</protein>
<dbReference type="SUPFAM" id="SSF48403">
    <property type="entry name" value="Ankyrin repeat"/>
    <property type="match status" value="1"/>
</dbReference>
<feature type="chain" id="PRO_5016804432" evidence="4">
    <location>
        <begin position="23"/>
        <end position="160"/>
    </location>
</feature>
<feature type="repeat" description="ANK" evidence="3">
    <location>
        <begin position="75"/>
        <end position="107"/>
    </location>
</feature>
<feature type="signal peptide" evidence="4">
    <location>
        <begin position="1"/>
        <end position="22"/>
    </location>
</feature>
<accession>A0A379CAH3</accession>
<keyword evidence="1" id="KW-0677">Repeat</keyword>
<dbReference type="InterPro" id="IPR002110">
    <property type="entry name" value="Ankyrin_rpt"/>
</dbReference>
<name>A0A379CAH3_9PAST</name>
<dbReference type="PROSITE" id="PS50297">
    <property type="entry name" value="ANK_REP_REGION"/>
    <property type="match status" value="1"/>
</dbReference>
<dbReference type="Pfam" id="PF12796">
    <property type="entry name" value="Ank_2"/>
    <property type="match status" value="1"/>
</dbReference>
<gene>
    <name evidence="5" type="ORF">NCTC12872_01253</name>
</gene>
<dbReference type="SMART" id="SM00248">
    <property type="entry name" value="ANK"/>
    <property type="match status" value="3"/>
</dbReference>